<organism evidence="2 3">
    <name type="scientific">Proteiniclasticum ruminis</name>
    <dbReference type="NCBI Taxonomy" id="398199"/>
    <lineage>
        <taxon>Bacteria</taxon>
        <taxon>Bacillati</taxon>
        <taxon>Bacillota</taxon>
        <taxon>Clostridia</taxon>
        <taxon>Eubacteriales</taxon>
        <taxon>Clostridiaceae</taxon>
        <taxon>Proteiniclasticum</taxon>
    </lineage>
</organism>
<sequence>MKDKLKILAPCGILGYGFPIDSFNNGLKDFPDAIIVDAGSTDAGPHKLGAGVAIVSKTAYKKDLVRLIEGSLSLKIPLIIGSAGGSGARTHTEWTIEIINEILAENEYSAKISVIWADIPNEVVSRAIHNNDVTPLGTNVPQLTHELVEDTLSIVAQMGIEPILEALEGNPDILICGRAYDPAPFAAFGIAHGFDEALSYHLGKILECGALCAVPGTTKDCIMGVLEKDSCHVYPTNRDRRCTITSVAAHTFYEKDHPYLLQGPGIVLNLEKCDFLQIDERTVKIQNSRIEKTESYFIKLEGARRVAYRTFVVAGIRDPLLLQNLEKIEDEVRESVKEYYIEISENDYNIAFINYGLDGVMGKLEPDRTVPKEVGLLMEVTAKTQELASAICSSLRSSFMHYGYSGRKSTSGNLAFPFSPSDVDFGPVFEFSIYHLMKVENGQSMFPIMQYEVINGKIN</sequence>
<dbReference type="Proteomes" id="UP000183255">
    <property type="component" value="Unassembled WGS sequence"/>
</dbReference>
<dbReference type="AlphaFoldDB" id="A0A1G8HC92"/>
<evidence type="ECO:0000259" key="1">
    <source>
        <dbReference type="Pfam" id="PF07287"/>
    </source>
</evidence>
<dbReference type="EMBL" id="FNDZ01000001">
    <property type="protein sequence ID" value="SDI04111.1"/>
    <property type="molecule type" value="Genomic_DNA"/>
</dbReference>
<dbReference type="RefSeq" id="WP_031573732.1">
    <property type="nucleotide sequence ID" value="NZ_FNDZ01000001.1"/>
</dbReference>
<accession>A0A1G8HC92</accession>
<evidence type="ECO:0000313" key="3">
    <source>
        <dbReference type="Proteomes" id="UP000183255"/>
    </source>
</evidence>
<proteinExistence type="predicted"/>
<evidence type="ECO:0000313" key="2">
    <source>
        <dbReference type="EMBL" id="SDI04111.1"/>
    </source>
</evidence>
<feature type="domain" description="Acyclic terpene utilisation N-terminal" evidence="1">
    <location>
        <begin position="79"/>
        <end position="401"/>
    </location>
</feature>
<dbReference type="InterPro" id="IPR010839">
    <property type="entry name" value="AtuA_N"/>
</dbReference>
<protein>
    <recommendedName>
        <fullName evidence="1">Acyclic terpene utilisation N-terminal domain-containing protein</fullName>
    </recommendedName>
</protein>
<reference evidence="2 3" key="1">
    <citation type="submission" date="2016-10" db="EMBL/GenBank/DDBJ databases">
        <authorList>
            <person name="de Groot N.N."/>
        </authorList>
    </citation>
    <scope>NUCLEOTIDE SEQUENCE [LARGE SCALE GENOMIC DNA]</scope>
    <source>
        <strain evidence="2 3">CGMCC 1.5058</strain>
    </source>
</reference>
<gene>
    <name evidence="2" type="ORF">SAMN05421804_101534</name>
</gene>
<dbReference type="Pfam" id="PF07287">
    <property type="entry name" value="AtuA"/>
    <property type="match status" value="1"/>
</dbReference>
<name>A0A1G8HC92_9CLOT</name>